<feature type="chain" id="PRO_5015122897" evidence="1">
    <location>
        <begin position="25"/>
        <end position="172"/>
    </location>
</feature>
<proteinExistence type="predicted"/>
<dbReference type="Pfam" id="PF07589">
    <property type="entry name" value="PEP-CTERM"/>
    <property type="match status" value="1"/>
</dbReference>
<feature type="signal peptide" evidence="1">
    <location>
        <begin position="1"/>
        <end position="24"/>
    </location>
</feature>
<reference evidence="3 4" key="1">
    <citation type="submission" date="2018-03" db="EMBL/GenBank/DDBJ databases">
        <title>Draft genome of Nitrosomonas supralitoralis APG5.</title>
        <authorList>
            <person name="Urakawa H."/>
            <person name="Lopez J.V."/>
        </authorList>
    </citation>
    <scope>NUCLEOTIDE SEQUENCE [LARGE SCALE GENOMIC DNA]</scope>
    <source>
        <strain evidence="3 4">APG5</strain>
    </source>
</reference>
<dbReference type="Proteomes" id="UP000241912">
    <property type="component" value="Unassembled WGS sequence"/>
</dbReference>
<comment type="caution">
    <text evidence="3">The sequence shown here is derived from an EMBL/GenBank/DDBJ whole genome shotgun (WGS) entry which is preliminary data.</text>
</comment>
<dbReference type="AlphaFoldDB" id="A0A2P7NVG4"/>
<evidence type="ECO:0000313" key="4">
    <source>
        <dbReference type="Proteomes" id="UP000241912"/>
    </source>
</evidence>
<keyword evidence="4" id="KW-1185">Reference proteome</keyword>
<dbReference type="RefSeq" id="WP_106706797.1">
    <property type="nucleotide sequence ID" value="NZ_PXXU01000020.1"/>
</dbReference>
<dbReference type="EMBL" id="PXXU01000020">
    <property type="protein sequence ID" value="PSJ17456.1"/>
    <property type="molecule type" value="Genomic_DNA"/>
</dbReference>
<name>A0A2P7NVG4_9PROT</name>
<evidence type="ECO:0000313" key="3">
    <source>
        <dbReference type="EMBL" id="PSJ17456.1"/>
    </source>
</evidence>
<dbReference type="NCBIfam" id="TIGR02595">
    <property type="entry name" value="PEP_CTERM"/>
    <property type="match status" value="1"/>
</dbReference>
<dbReference type="InterPro" id="IPR013424">
    <property type="entry name" value="Ice-binding_C"/>
</dbReference>
<gene>
    <name evidence="3" type="ORF">C7H79_08200</name>
</gene>
<dbReference type="NCBIfam" id="NF038126">
    <property type="entry name" value="PEP_CTERM_FxDxF"/>
    <property type="match status" value="1"/>
</dbReference>
<keyword evidence="1" id="KW-0732">Signal</keyword>
<dbReference type="OrthoDB" id="6399769at2"/>
<evidence type="ECO:0000256" key="1">
    <source>
        <dbReference type="SAM" id="SignalP"/>
    </source>
</evidence>
<organism evidence="3 4">
    <name type="scientific">Nitrosomonas supralitoralis</name>
    <dbReference type="NCBI Taxonomy" id="2116706"/>
    <lineage>
        <taxon>Bacteria</taxon>
        <taxon>Pseudomonadati</taxon>
        <taxon>Pseudomonadota</taxon>
        <taxon>Betaproteobacteria</taxon>
        <taxon>Nitrosomonadales</taxon>
        <taxon>Nitrosomonadaceae</taxon>
        <taxon>Nitrosomonas</taxon>
    </lineage>
</organism>
<evidence type="ECO:0000259" key="2">
    <source>
        <dbReference type="Pfam" id="PF07589"/>
    </source>
</evidence>
<protein>
    <submittedName>
        <fullName evidence="3">PEP-CTERM sorting domain-containing protein</fullName>
    </submittedName>
</protein>
<accession>A0A2P7NVG4</accession>
<feature type="domain" description="Ice-binding protein C-terminal" evidence="2">
    <location>
        <begin position="142"/>
        <end position="167"/>
    </location>
</feature>
<sequence length="172" mass="17745">MKSIIFKKLAVAGVFAIASTGVFANNVNNTIDIVGGTTFFGALHTDNFDFTDVFTFNVAGPVATSASLITIGAGLNNIDFLTADLNGVSLTLSSTGFMETAVTMSELNLTGPLILTVTGHSGAGGGTFASYSGTLNVNAVSPVPEPETYAMLLAGLGIMGMWARRRKSLNVI</sequence>